<keyword evidence="5" id="KW-1185">Reference proteome</keyword>
<dbReference type="GO" id="GO:0006694">
    <property type="term" value="P:steroid biosynthetic process"/>
    <property type="evidence" value="ECO:0007669"/>
    <property type="project" value="InterPro"/>
</dbReference>
<evidence type="ECO:0000256" key="1">
    <source>
        <dbReference type="ARBA" id="ARBA00009219"/>
    </source>
</evidence>
<protein>
    <recommendedName>
        <fullName evidence="3">3-beta hydroxysteroid dehydrogenase/isomerase domain-containing protein</fullName>
    </recommendedName>
</protein>
<proteinExistence type="inferred from homology"/>
<dbReference type="Pfam" id="PF01073">
    <property type="entry name" value="3Beta_HSD"/>
    <property type="match status" value="1"/>
</dbReference>
<dbReference type="SUPFAM" id="SSF51735">
    <property type="entry name" value="NAD(P)-binding Rossmann-fold domains"/>
    <property type="match status" value="1"/>
</dbReference>
<dbReference type="InterPro" id="IPR036291">
    <property type="entry name" value="NAD(P)-bd_dom_sf"/>
</dbReference>
<comment type="similarity">
    <text evidence="1">Belongs to the 3-beta-HSD family.</text>
</comment>
<dbReference type="GeneID" id="19401897"/>
<dbReference type="EMBL" id="KB908877">
    <property type="protein sequence ID" value="EOA81071.1"/>
    <property type="molecule type" value="Genomic_DNA"/>
</dbReference>
<evidence type="ECO:0000313" key="5">
    <source>
        <dbReference type="Proteomes" id="UP000016935"/>
    </source>
</evidence>
<dbReference type="InterPro" id="IPR050177">
    <property type="entry name" value="Lipid_A_modif_metabolic_enz"/>
</dbReference>
<dbReference type="GO" id="GO:0016616">
    <property type="term" value="F:oxidoreductase activity, acting on the CH-OH group of donors, NAD or NADP as acceptor"/>
    <property type="evidence" value="ECO:0007669"/>
    <property type="project" value="InterPro"/>
</dbReference>
<dbReference type="RefSeq" id="XP_008031613.1">
    <property type="nucleotide sequence ID" value="XM_008033422.1"/>
</dbReference>
<reference evidence="4 5" key="2">
    <citation type="journal article" date="2013" name="PLoS Genet.">
        <title>Comparative genome structure, secondary metabolite, and effector coding capacity across Cochliobolus pathogens.</title>
        <authorList>
            <person name="Condon B.J."/>
            <person name="Leng Y."/>
            <person name="Wu D."/>
            <person name="Bushley K.E."/>
            <person name="Ohm R.A."/>
            <person name="Otillar R."/>
            <person name="Martin J."/>
            <person name="Schackwitz W."/>
            <person name="Grimwood J."/>
            <person name="MohdZainudin N."/>
            <person name="Xue C."/>
            <person name="Wang R."/>
            <person name="Manning V.A."/>
            <person name="Dhillon B."/>
            <person name="Tu Z.J."/>
            <person name="Steffenson B.J."/>
            <person name="Salamov A."/>
            <person name="Sun H."/>
            <person name="Lowry S."/>
            <person name="LaButti K."/>
            <person name="Han J."/>
            <person name="Copeland A."/>
            <person name="Lindquist E."/>
            <person name="Barry K."/>
            <person name="Schmutz J."/>
            <person name="Baker S.E."/>
            <person name="Ciuffetti L.M."/>
            <person name="Grigoriev I.V."/>
            <person name="Zhong S."/>
            <person name="Turgeon B.G."/>
        </authorList>
    </citation>
    <scope>NUCLEOTIDE SEQUENCE [LARGE SCALE GENOMIC DNA]</scope>
    <source>
        <strain evidence="5">28A</strain>
    </source>
</reference>
<dbReference type="STRING" id="671987.R0I6D2"/>
<organism evidence="4 5">
    <name type="scientific">Exserohilum turcicum (strain 28A)</name>
    <name type="common">Northern leaf blight fungus</name>
    <name type="synonym">Setosphaeria turcica</name>
    <dbReference type="NCBI Taxonomy" id="671987"/>
    <lineage>
        <taxon>Eukaryota</taxon>
        <taxon>Fungi</taxon>
        <taxon>Dikarya</taxon>
        <taxon>Ascomycota</taxon>
        <taxon>Pezizomycotina</taxon>
        <taxon>Dothideomycetes</taxon>
        <taxon>Pleosporomycetidae</taxon>
        <taxon>Pleosporales</taxon>
        <taxon>Pleosporineae</taxon>
        <taxon>Pleosporaceae</taxon>
        <taxon>Exserohilum</taxon>
    </lineage>
</organism>
<feature type="domain" description="3-beta hydroxysteroid dehydrogenase/isomerase" evidence="3">
    <location>
        <begin position="7"/>
        <end position="278"/>
    </location>
</feature>
<dbReference type="eggNOG" id="KOG1430">
    <property type="taxonomic scope" value="Eukaryota"/>
</dbReference>
<dbReference type="AlphaFoldDB" id="R0I6D2"/>
<dbReference type="InterPro" id="IPR002225">
    <property type="entry name" value="3Beta_OHSteriod_DH/Estase"/>
</dbReference>
<keyword evidence="2" id="KW-0560">Oxidoreductase</keyword>
<sequence length="362" mass="39273">MPLPHVLVTGGCGFVGTAVVSALLDTKRYSVTAVDINPPSLGSPNFSSTHTNVRYVRCDVLDPAALSSVFSETRPVAVIHTVGMYHLGTKRYSMEGRDAVFEVNVQGTRNVLQASKECGVESFVYTSSTTVVLDDLNRDFRNVDEKWPKHCVDTSYGLSKALSEDLVLTSSTPTFLTCALRPPPIFGPNDSTLTPTLHACISAFQTPFLLGTGTNLQDYAYISNVADAHVLATENLLLGAENKDAAGSAAGEALFISNGEPVTARAFCLAVWREFGHVPAFEIAVPERVAWCVGYVAEWVEWATGAPGTLCRGVVSDGCRDRYVCIDKARRVLGYEPRVGLEEGIRITCQHYKTTLQGRRKT</sequence>
<dbReference type="Proteomes" id="UP000016935">
    <property type="component" value="Unassembled WGS sequence"/>
</dbReference>
<gene>
    <name evidence="4" type="ORF">SETTUDRAFT_182151</name>
</gene>
<dbReference type="HOGENOM" id="CLU_007383_6_8_1"/>
<evidence type="ECO:0000256" key="2">
    <source>
        <dbReference type="ARBA" id="ARBA00023002"/>
    </source>
</evidence>
<reference evidence="4 5" key="1">
    <citation type="journal article" date="2012" name="PLoS Pathog.">
        <title>Diverse lifestyles and strategies of plant pathogenesis encoded in the genomes of eighteen Dothideomycetes fungi.</title>
        <authorList>
            <person name="Ohm R.A."/>
            <person name="Feau N."/>
            <person name="Henrissat B."/>
            <person name="Schoch C.L."/>
            <person name="Horwitz B.A."/>
            <person name="Barry K.W."/>
            <person name="Condon B.J."/>
            <person name="Copeland A.C."/>
            <person name="Dhillon B."/>
            <person name="Glaser F."/>
            <person name="Hesse C.N."/>
            <person name="Kosti I."/>
            <person name="LaButti K."/>
            <person name="Lindquist E.A."/>
            <person name="Lucas S."/>
            <person name="Salamov A.A."/>
            <person name="Bradshaw R.E."/>
            <person name="Ciuffetti L."/>
            <person name="Hamelin R.C."/>
            <person name="Kema G.H.J."/>
            <person name="Lawrence C."/>
            <person name="Scott J.A."/>
            <person name="Spatafora J.W."/>
            <person name="Turgeon B.G."/>
            <person name="de Wit P.J.G.M."/>
            <person name="Zhong S."/>
            <person name="Goodwin S.B."/>
            <person name="Grigoriev I.V."/>
        </authorList>
    </citation>
    <scope>NUCLEOTIDE SEQUENCE [LARGE SCALE GENOMIC DNA]</scope>
    <source>
        <strain evidence="5">28A</strain>
    </source>
</reference>
<evidence type="ECO:0000313" key="4">
    <source>
        <dbReference type="EMBL" id="EOA81071.1"/>
    </source>
</evidence>
<dbReference type="PANTHER" id="PTHR43245:SF51">
    <property type="entry name" value="SHORT CHAIN DEHYDROGENASE_REDUCTASE FAMILY 42E, MEMBER 2"/>
    <property type="match status" value="1"/>
</dbReference>
<accession>R0I6D2</accession>
<dbReference type="OrthoDB" id="331544at2759"/>
<name>R0I6D2_EXST2</name>
<evidence type="ECO:0000259" key="3">
    <source>
        <dbReference type="Pfam" id="PF01073"/>
    </source>
</evidence>
<dbReference type="Gene3D" id="3.40.50.720">
    <property type="entry name" value="NAD(P)-binding Rossmann-like Domain"/>
    <property type="match status" value="1"/>
</dbReference>
<dbReference type="PANTHER" id="PTHR43245">
    <property type="entry name" value="BIFUNCTIONAL POLYMYXIN RESISTANCE PROTEIN ARNA"/>
    <property type="match status" value="1"/>
</dbReference>